<keyword evidence="4" id="KW-1185">Reference proteome</keyword>
<dbReference type="Proteomes" id="UP000020218">
    <property type="component" value="Unassembled WGS sequence"/>
</dbReference>
<sequence>MRITSKGQVTIPQAIRHAAGLLPQTEVEFVYENEQVILRASDHDRRARFEAAIQRARAVPLTQAFRGKSADEIMAFLRDPEA</sequence>
<dbReference type="InterPro" id="IPR007159">
    <property type="entry name" value="SpoVT-AbrB_dom"/>
</dbReference>
<dbReference type="PROSITE" id="PS51740">
    <property type="entry name" value="SPOVT_ABRB"/>
    <property type="match status" value="1"/>
</dbReference>
<dbReference type="PATRIC" id="fig|1454001.3.peg.2709"/>
<dbReference type="InterPro" id="IPR037914">
    <property type="entry name" value="SpoVT-AbrB_sf"/>
</dbReference>
<dbReference type="Gene3D" id="2.10.260.10">
    <property type="match status" value="1"/>
</dbReference>
<feature type="domain" description="SpoVT-AbrB" evidence="2">
    <location>
        <begin position="1"/>
        <end position="43"/>
    </location>
</feature>
<dbReference type="Pfam" id="PF04014">
    <property type="entry name" value="MazE_antitoxin"/>
    <property type="match status" value="1"/>
</dbReference>
<dbReference type="SUPFAM" id="SSF89447">
    <property type="entry name" value="AbrB/MazE/MraZ-like"/>
    <property type="match status" value="1"/>
</dbReference>
<gene>
    <name evidence="3" type="ORF">AW08_02659</name>
</gene>
<evidence type="ECO:0000256" key="1">
    <source>
        <dbReference type="PROSITE-ProRule" id="PRU01076"/>
    </source>
</evidence>
<dbReference type="AlphaFoldDB" id="A0A011M9A5"/>
<organism evidence="3 4">
    <name type="scientific">Candidatus Accumulibacter adjunctus</name>
    <dbReference type="NCBI Taxonomy" id="1454001"/>
    <lineage>
        <taxon>Bacteria</taxon>
        <taxon>Pseudomonadati</taxon>
        <taxon>Pseudomonadota</taxon>
        <taxon>Betaproteobacteria</taxon>
        <taxon>Candidatus Accumulibacter</taxon>
    </lineage>
</organism>
<dbReference type="SMART" id="SM00966">
    <property type="entry name" value="SpoVT_AbrB"/>
    <property type="match status" value="1"/>
</dbReference>
<dbReference type="GO" id="GO:0003677">
    <property type="term" value="F:DNA binding"/>
    <property type="evidence" value="ECO:0007669"/>
    <property type="project" value="UniProtKB-UniRule"/>
</dbReference>
<protein>
    <submittedName>
        <fullName evidence="3">Transcriptional regulator, AbrB family</fullName>
    </submittedName>
</protein>
<proteinExistence type="predicted"/>
<evidence type="ECO:0000259" key="2">
    <source>
        <dbReference type="PROSITE" id="PS51740"/>
    </source>
</evidence>
<dbReference type="EMBL" id="JFAX01000016">
    <property type="protein sequence ID" value="EXI66303.1"/>
    <property type="molecule type" value="Genomic_DNA"/>
</dbReference>
<comment type="caution">
    <text evidence="3">The sequence shown here is derived from an EMBL/GenBank/DDBJ whole genome shotgun (WGS) entry which is preliminary data.</text>
</comment>
<name>A0A011M9A5_9PROT</name>
<evidence type="ECO:0000313" key="3">
    <source>
        <dbReference type="EMBL" id="EXI66303.1"/>
    </source>
</evidence>
<dbReference type="STRING" id="1454001.AW08_02659"/>
<dbReference type="NCBIfam" id="TIGR01439">
    <property type="entry name" value="lp_hng_hel_AbrB"/>
    <property type="match status" value="1"/>
</dbReference>
<evidence type="ECO:0000313" key="4">
    <source>
        <dbReference type="Proteomes" id="UP000020218"/>
    </source>
</evidence>
<accession>A0A011M9A5</accession>
<reference evidence="3" key="1">
    <citation type="submission" date="2014-02" db="EMBL/GenBank/DDBJ databases">
        <title>Expanding our view of genomic diversity in Candidatus Accumulibacter clades.</title>
        <authorList>
            <person name="Skennerton C.T."/>
            <person name="Barr J.J."/>
            <person name="Slater F.R."/>
            <person name="Bond P.L."/>
            <person name="Tyson G.W."/>
        </authorList>
    </citation>
    <scope>NUCLEOTIDE SEQUENCE [LARGE SCALE GENOMIC DNA]</scope>
</reference>
<keyword evidence="1" id="KW-0238">DNA-binding</keyword>